<gene>
    <name evidence="2" type="ORF">OGH68_31685</name>
</gene>
<sequence length="182" mass="19731">MTKARRRSAALAITACLALSLAACGGGREYTVPEEACGVTLDETKLDPFLFDGKKLKVTGESLIETGEDTRGHCEIRVDGKKVIWIRVSKVDRLYDPMDPSEDFRFRNREKLNDLPFAGLGALGDASAMVNTGCGGPKADHISVLVTVDGQAGGDVDERRKQIESFIVDFVPKVKKQLGCTV</sequence>
<dbReference type="EMBL" id="CP107567">
    <property type="protein sequence ID" value="UYQ65580.1"/>
    <property type="molecule type" value="Genomic_DNA"/>
</dbReference>
<dbReference type="Proteomes" id="UP001163878">
    <property type="component" value="Chromosome"/>
</dbReference>
<name>A0ABY6IHD1_STRPE</name>
<protein>
    <recommendedName>
        <fullName evidence="4">DUF3558 domain-containing protein</fullName>
    </recommendedName>
</protein>
<proteinExistence type="predicted"/>
<dbReference type="PROSITE" id="PS51257">
    <property type="entry name" value="PROKAR_LIPOPROTEIN"/>
    <property type="match status" value="1"/>
</dbReference>
<evidence type="ECO:0000256" key="1">
    <source>
        <dbReference type="SAM" id="SignalP"/>
    </source>
</evidence>
<organism evidence="2 3">
    <name type="scientific">Streptomyces peucetius</name>
    <dbReference type="NCBI Taxonomy" id="1950"/>
    <lineage>
        <taxon>Bacteria</taxon>
        <taxon>Bacillati</taxon>
        <taxon>Actinomycetota</taxon>
        <taxon>Actinomycetes</taxon>
        <taxon>Kitasatosporales</taxon>
        <taxon>Streptomycetaceae</taxon>
        <taxon>Streptomyces</taxon>
    </lineage>
</organism>
<evidence type="ECO:0008006" key="4">
    <source>
        <dbReference type="Google" id="ProtNLM"/>
    </source>
</evidence>
<dbReference type="RefSeq" id="WP_264248805.1">
    <property type="nucleotide sequence ID" value="NZ_CP107567.1"/>
</dbReference>
<evidence type="ECO:0000313" key="3">
    <source>
        <dbReference type="Proteomes" id="UP001163878"/>
    </source>
</evidence>
<accession>A0ABY6IHD1</accession>
<evidence type="ECO:0000313" key="2">
    <source>
        <dbReference type="EMBL" id="UYQ65580.1"/>
    </source>
</evidence>
<feature type="signal peptide" evidence="1">
    <location>
        <begin position="1"/>
        <end position="22"/>
    </location>
</feature>
<reference evidence="2" key="1">
    <citation type="submission" date="2022-10" db="EMBL/GenBank/DDBJ databases">
        <title>Cytochrome P450 Catalyzes Benzene Ring Formation in the Biosynthesis of Trialkyl-Substituted Aromatic Polyketides.</title>
        <authorList>
            <person name="Zhao E."/>
            <person name="Ge H."/>
        </authorList>
    </citation>
    <scope>NUCLEOTIDE SEQUENCE</scope>
    <source>
        <strain evidence="2">NA0869</strain>
    </source>
</reference>
<keyword evidence="3" id="KW-1185">Reference proteome</keyword>
<keyword evidence="1" id="KW-0732">Signal</keyword>
<feature type="chain" id="PRO_5046880129" description="DUF3558 domain-containing protein" evidence="1">
    <location>
        <begin position="23"/>
        <end position="182"/>
    </location>
</feature>